<keyword evidence="6" id="KW-0677">Repeat</keyword>
<evidence type="ECO:0000259" key="17">
    <source>
        <dbReference type="PROSITE" id="PS50041"/>
    </source>
</evidence>
<evidence type="ECO:0000256" key="7">
    <source>
        <dbReference type="ARBA" id="ARBA00022837"/>
    </source>
</evidence>
<proteinExistence type="predicted"/>
<dbReference type="InterPro" id="IPR016186">
    <property type="entry name" value="C-type_lectin-like/link_sf"/>
</dbReference>
<evidence type="ECO:0000256" key="6">
    <source>
        <dbReference type="ARBA" id="ARBA00022737"/>
    </source>
</evidence>
<evidence type="ECO:0000256" key="15">
    <source>
        <dbReference type="SAM" id="MobiDB-lite"/>
    </source>
</evidence>
<evidence type="ECO:0000313" key="18">
    <source>
        <dbReference type="Ensembl" id="ENSUMAP00000019222"/>
    </source>
</evidence>
<keyword evidence="5" id="KW-0430">Lectin</keyword>
<dbReference type="GO" id="GO:0005615">
    <property type="term" value="C:extracellular space"/>
    <property type="evidence" value="ECO:0007669"/>
    <property type="project" value="Ensembl"/>
</dbReference>
<evidence type="ECO:0000256" key="14">
    <source>
        <dbReference type="ARBA" id="ARBA00023278"/>
    </source>
</evidence>
<keyword evidence="14" id="KW-0379">Hydroxylation</keyword>
<keyword evidence="13" id="KW-1015">Disulfide bond</keyword>
<evidence type="ECO:0000256" key="1">
    <source>
        <dbReference type="ARBA" id="ARBA00004613"/>
    </source>
</evidence>
<dbReference type="GO" id="GO:0005537">
    <property type="term" value="F:D-mannose binding"/>
    <property type="evidence" value="ECO:0007669"/>
    <property type="project" value="UniProtKB-KW"/>
</dbReference>
<feature type="domain" description="C-type lectin" evidence="17">
    <location>
        <begin position="126"/>
        <end position="237"/>
    </location>
</feature>
<name>A0A452UEP9_URSMA</name>
<dbReference type="OMA" id="ACSVITC"/>
<comment type="subcellular location">
    <subcellularLocation>
        <location evidence="1">Secreted</location>
    </subcellularLocation>
</comment>
<evidence type="ECO:0000256" key="3">
    <source>
        <dbReference type="ARBA" id="ARBA00022588"/>
    </source>
</evidence>
<dbReference type="InterPro" id="IPR008160">
    <property type="entry name" value="Collagen"/>
</dbReference>
<dbReference type="GO" id="GO:0005771">
    <property type="term" value="C:multivesicular body"/>
    <property type="evidence" value="ECO:0007669"/>
    <property type="project" value="TreeGrafter"/>
</dbReference>
<evidence type="ECO:0000256" key="16">
    <source>
        <dbReference type="SAM" id="SignalP"/>
    </source>
</evidence>
<keyword evidence="4 16" id="KW-0732">Signal</keyword>
<feature type="signal peptide" evidence="16">
    <location>
        <begin position="1"/>
        <end position="28"/>
    </location>
</feature>
<dbReference type="PROSITE" id="PS50041">
    <property type="entry name" value="C_TYPE_LECTIN_2"/>
    <property type="match status" value="1"/>
</dbReference>
<dbReference type="CDD" id="cd03591">
    <property type="entry name" value="CLECT_collectin_like"/>
    <property type="match status" value="1"/>
</dbReference>
<dbReference type="Ensembl" id="ENSUMAT00000022748.1">
    <property type="protein sequence ID" value="ENSUMAP00000019222.1"/>
    <property type="gene ID" value="ENSUMAG00000014120.1"/>
</dbReference>
<dbReference type="InterPro" id="IPR001304">
    <property type="entry name" value="C-type_lectin-like"/>
</dbReference>
<dbReference type="FunFam" id="3.10.100.10:FF:000088">
    <property type="entry name" value="Mannose-binding protein A"/>
    <property type="match status" value="1"/>
</dbReference>
<dbReference type="Gene3D" id="3.10.100.10">
    <property type="entry name" value="Mannose-Binding Protein A, subunit A"/>
    <property type="match status" value="1"/>
</dbReference>
<evidence type="ECO:0000256" key="4">
    <source>
        <dbReference type="ARBA" id="ARBA00022729"/>
    </source>
</evidence>
<dbReference type="GO" id="GO:0005581">
    <property type="term" value="C:collagen trimer"/>
    <property type="evidence" value="ECO:0007669"/>
    <property type="project" value="UniProtKB-KW"/>
</dbReference>
<dbReference type="SUPFAM" id="SSF56436">
    <property type="entry name" value="C-type lectin-like"/>
    <property type="match status" value="1"/>
</dbReference>
<dbReference type="PROSITE" id="PS00615">
    <property type="entry name" value="C_TYPE_LECTIN_1"/>
    <property type="match status" value="1"/>
</dbReference>
<dbReference type="GO" id="GO:0001867">
    <property type="term" value="P:complement activation, lectin pathway"/>
    <property type="evidence" value="ECO:0007669"/>
    <property type="project" value="UniProtKB-KW"/>
</dbReference>
<dbReference type="InterPro" id="IPR018378">
    <property type="entry name" value="C-type_lectin_CS"/>
</dbReference>
<organism evidence="18">
    <name type="scientific">Ursus maritimus</name>
    <name type="common">Polar bear</name>
    <name type="synonym">Thalarctos maritimus</name>
    <dbReference type="NCBI Taxonomy" id="29073"/>
    <lineage>
        <taxon>Eukaryota</taxon>
        <taxon>Metazoa</taxon>
        <taxon>Chordata</taxon>
        <taxon>Craniata</taxon>
        <taxon>Vertebrata</taxon>
        <taxon>Euteleostomi</taxon>
        <taxon>Mammalia</taxon>
        <taxon>Eutheria</taxon>
        <taxon>Laurasiatheria</taxon>
        <taxon>Carnivora</taxon>
        <taxon>Caniformia</taxon>
        <taxon>Ursidae</taxon>
        <taxon>Ursus</taxon>
    </lineage>
</organism>
<keyword evidence="12" id="KW-1018">Complement activation lectin pathway</keyword>
<evidence type="ECO:0000256" key="13">
    <source>
        <dbReference type="ARBA" id="ARBA00023157"/>
    </source>
</evidence>
<evidence type="ECO:0000256" key="2">
    <source>
        <dbReference type="ARBA" id="ARBA00022525"/>
    </source>
</evidence>
<feature type="region of interest" description="Disordered" evidence="15">
    <location>
        <begin position="44"/>
        <end position="112"/>
    </location>
</feature>
<dbReference type="PANTHER" id="PTHR24024">
    <property type="entry name" value="PULMONARY SURFACTANT-ASSOCIATED PROTEIN A"/>
    <property type="match status" value="1"/>
</dbReference>
<keyword evidence="7" id="KW-0106">Calcium</keyword>
<keyword evidence="9" id="KW-0180">Complement pathway</keyword>
<keyword evidence="11" id="KW-0176">Collagen</keyword>
<feature type="compositionally biased region" description="Basic and acidic residues" evidence="15">
    <location>
        <begin position="92"/>
        <end position="105"/>
    </location>
</feature>
<keyword evidence="8" id="KW-0391">Immunity</keyword>
<dbReference type="GO" id="GO:0050766">
    <property type="term" value="P:positive regulation of phagocytosis"/>
    <property type="evidence" value="ECO:0007669"/>
    <property type="project" value="Ensembl"/>
</dbReference>
<dbReference type="GO" id="GO:0006958">
    <property type="term" value="P:complement activation, classical pathway"/>
    <property type="evidence" value="ECO:0007669"/>
    <property type="project" value="UniProtKB-KW"/>
</dbReference>
<sequence length="240" mass="25033">MSVFRTMLPSSSLPILLVCVLTAAGSEAEASVDAQKTCPAITCAVPGRDGRDGPKGEKGEPGQGLRGLQGPPGKMGPPGHPGPAGALGPKGSKGDRGDSSGKDSKPSQPLPSIVISVQSFSLGKKTGKKFYVTNGEKMPFSKVKALCVELQGTVATPKNAEENKAIQDVAKDIAFLGITDEVTEGRFVYVTGQGLTYSNWKKNEPNNHGSGEDCVILLEDGLWNDISCQASFLAICEFPA</sequence>
<dbReference type="PANTHER" id="PTHR24024:SF35">
    <property type="entry name" value="MANNOSE-BINDING PROTEIN A"/>
    <property type="match status" value="1"/>
</dbReference>
<keyword evidence="10" id="KW-0465">Mannose-binding</keyword>
<keyword evidence="2" id="KW-0964">Secreted</keyword>
<feature type="compositionally biased region" description="Basic and acidic residues" evidence="15">
    <location>
        <begin position="48"/>
        <end position="60"/>
    </location>
</feature>
<protein>
    <recommendedName>
        <fullName evidence="17">C-type lectin domain-containing protein</fullName>
    </recommendedName>
</protein>
<dbReference type="InterPro" id="IPR051077">
    <property type="entry name" value="Ca-dependent_lectin"/>
</dbReference>
<evidence type="ECO:0000256" key="5">
    <source>
        <dbReference type="ARBA" id="ARBA00022734"/>
    </source>
</evidence>
<accession>A0A452UEP9</accession>
<evidence type="ECO:0000256" key="10">
    <source>
        <dbReference type="ARBA" id="ARBA00023035"/>
    </source>
</evidence>
<reference evidence="18" key="1">
    <citation type="submission" date="2019-03" db="UniProtKB">
        <authorList>
            <consortium name="Ensembl"/>
        </authorList>
    </citation>
    <scope>IDENTIFICATION</scope>
</reference>
<dbReference type="GeneTree" id="ENSGT00940000154368"/>
<dbReference type="InterPro" id="IPR016187">
    <property type="entry name" value="CTDL_fold"/>
</dbReference>
<dbReference type="AlphaFoldDB" id="A0A452UEP9"/>
<dbReference type="Pfam" id="PF00059">
    <property type="entry name" value="Lectin_C"/>
    <property type="match status" value="1"/>
</dbReference>
<dbReference type="GO" id="GO:0051873">
    <property type="term" value="P:killing by host of symbiont cells"/>
    <property type="evidence" value="ECO:0007669"/>
    <property type="project" value="Ensembl"/>
</dbReference>
<evidence type="ECO:0000256" key="12">
    <source>
        <dbReference type="ARBA" id="ARBA00023153"/>
    </source>
</evidence>
<dbReference type="InterPro" id="IPR033990">
    <property type="entry name" value="Collectin_CTLD"/>
</dbReference>
<evidence type="ECO:0000256" key="11">
    <source>
        <dbReference type="ARBA" id="ARBA00023119"/>
    </source>
</evidence>
<evidence type="ECO:0000256" key="9">
    <source>
        <dbReference type="ARBA" id="ARBA00022875"/>
    </source>
</evidence>
<evidence type="ECO:0000256" key="8">
    <source>
        <dbReference type="ARBA" id="ARBA00022859"/>
    </source>
</evidence>
<dbReference type="Pfam" id="PF01391">
    <property type="entry name" value="Collagen"/>
    <property type="match status" value="1"/>
</dbReference>
<dbReference type="SMART" id="SM00034">
    <property type="entry name" value="CLECT"/>
    <property type="match status" value="1"/>
</dbReference>
<feature type="chain" id="PRO_5018973449" description="C-type lectin domain-containing protein" evidence="16">
    <location>
        <begin position="29"/>
        <end position="240"/>
    </location>
</feature>
<dbReference type="GO" id="GO:0050830">
    <property type="term" value="P:defense response to Gram-positive bacterium"/>
    <property type="evidence" value="ECO:0007669"/>
    <property type="project" value="Ensembl"/>
</dbReference>
<keyword evidence="3" id="KW-0399">Innate immunity</keyword>